<feature type="binding site" evidence="7">
    <location>
        <position position="337"/>
    </location>
    <ligand>
        <name>3-phosphoshikimate</name>
        <dbReference type="ChEBI" id="CHEBI:145989"/>
    </ligand>
</feature>
<reference evidence="9 10" key="1">
    <citation type="submission" date="2022-06" db="EMBL/GenBank/DDBJ databases">
        <title>Halomicroarcula sp. a new haloarchaeum isolate from saline soil.</title>
        <authorList>
            <person name="Strakova D."/>
            <person name="Galisteo C."/>
            <person name="Sanchez-Porro C."/>
            <person name="Ventosa A."/>
        </authorList>
    </citation>
    <scope>NUCLEOTIDE SEQUENCE [LARGE SCALE GENOMIC DNA]</scope>
    <source>
        <strain evidence="9 10">S3CR25-11</strain>
    </source>
</reference>
<dbReference type="PROSITE" id="PS00104">
    <property type="entry name" value="EPSP_SYNTHASE_1"/>
    <property type="match status" value="1"/>
</dbReference>
<feature type="binding site" evidence="7">
    <location>
        <position position="21"/>
    </location>
    <ligand>
        <name>3-phosphoshikimate</name>
        <dbReference type="ChEBI" id="CHEBI:145989"/>
    </ligand>
</feature>
<proteinExistence type="inferred from homology"/>
<comment type="catalytic activity">
    <reaction evidence="6">
        <text>3-phosphoshikimate + phosphoenolpyruvate = 5-O-(1-carboxyvinyl)-3-phosphoshikimate + phosphate</text>
        <dbReference type="Rhea" id="RHEA:21256"/>
        <dbReference type="ChEBI" id="CHEBI:43474"/>
        <dbReference type="ChEBI" id="CHEBI:57701"/>
        <dbReference type="ChEBI" id="CHEBI:58702"/>
        <dbReference type="ChEBI" id="CHEBI:145989"/>
        <dbReference type="EC" id="2.5.1.19"/>
    </reaction>
    <physiologicalReaction direction="left-to-right" evidence="6">
        <dbReference type="Rhea" id="RHEA:21257"/>
    </physiologicalReaction>
</comment>
<dbReference type="InterPro" id="IPR036968">
    <property type="entry name" value="Enolpyruvate_Tfrase_sf"/>
</dbReference>
<comment type="pathway">
    <text evidence="1">Metabolic intermediate biosynthesis; chorismate biosynthesis; chorismate from D-erythrose 4-phosphate and phosphoenolpyruvate: step 6/7.</text>
</comment>
<dbReference type="InterPro" id="IPR001986">
    <property type="entry name" value="Enolpyruvate_Tfrase_dom"/>
</dbReference>
<keyword evidence="10" id="KW-1185">Reference proteome</keyword>
<feature type="binding site" evidence="7">
    <location>
        <position position="166"/>
    </location>
    <ligand>
        <name>phosphoenolpyruvate</name>
        <dbReference type="ChEBI" id="CHEBI:58702"/>
    </ligand>
</feature>
<feature type="binding site" evidence="7">
    <location>
        <position position="25"/>
    </location>
    <ligand>
        <name>3-phosphoshikimate</name>
        <dbReference type="ChEBI" id="CHEBI:145989"/>
    </ligand>
</feature>
<gene>
    <name evidence="7 9" type="primary">aroA</name>
    <name evidence="9" type="ORF">NDI86_19035</name>
</gene>
<evidence type="ECO:0000256" key="3">
    <source>
        <dbReference type="ARBA" id="ARBA00022605"/>
    </source>
</evidence>
<evidence type="ECO:0000256" key="6">
    <source>
        <dbReference type="ARBA" id="ARBA00044633"/>
    </source>
</evidence>
<evidence type="ECO:0000256" key="5">
    <source>
        <dbReference type="ARBA" id="ARBA00023141"/>
    </source>
</evidence>
<dbReference type="InterPro" id="IPR006264">
    <property type="entry name" value="EPSP_synthase"/>
</dbReference>
<evidence type="ECO:0000256" key="7">
    <source>
        <dbReference type="HAMAP-Rule" id="MF_00210"/>
    </source>
</evidence>
<accession>A0ABU2FTV4</accession>
<organism evidence="9 10">
    <name type="scientific">Haloarcula onubensis</name>
    <dbReference type="NCBI Taxonomy" id="2950539"/>
    <lineage>
        <taxon>Archaea</taxon>
        <taxon>Methanobacteriati</taxon>
        <taxon>Methanobacteriota</taxon>
        <taxon>Stenosarchaea group</taxon>
        <taxon>Halobacteria</taxon>
        <taxon>Halobacteriales</taxon>
        <taxon>Haloarculaceae</taxon>
        <taxon>Haloarcula</taxon>
    </lineage>
</organism>
<dbReference type="EMBL" id="JAMQOS010000007">
    <property type="protein sequence ID" value="MDS0284191.1"/>
    <property type="molecule type" value="Genomic_DNA"/>
</dbReference>
<keyword evidence="3 7" id="KW-0028">Amino-acid biosynthesis</keyword>
<keyword evidence="5 7" id="KW-0057">Aromatic amino acid biosynthesis</keyword>
<dbReference type="PIRSF" id="PIRSF000505">
    <property type="entry name" value="EPSPS"/>
    <property type="match status" value="1"/>
</dbReference>
<comment type="function">
    <text evidence="7">Catalyzes the transfer of the enolpyruvyl moiety of phosphoenolpyruvate (PEP) to the 5-hydroxyl of shikimate-3-phosphate (S3P) to produce enolpyruvyl shikimate-3-phosphate and inorganic phosphate.</text>
</comment>
<dbReference type="Gene3D" id="3.65.10.10">
    <property type="entry name" value="Enolpyruvate transferase domain"/>
    <property type="match status" value="2"/>
</dbReference>
<dbReference type="Proteomes" id="UP001268864">
    <property type="component" value="Unassembled WGS sequence"/>
</dbReference>
<dbReference type="PANTHER" id="PTHR21090">
    <property type="entry name" value="AROM/DEHYDROQUINATE SYNTHASE"/>
    <property type="match status" value="1"/>
</dbReference>
<keyword evidence="7" id="KW-0963">Cytoplasm</keyword>
<feature type="binding site" evidence="7">
    <location>
        <position position="165"/>
    </location>
    <ligand>
        <name>3-phosphoshikimate</name>
        <dbReference type="ChEBI" id="CHEBI:145989"/>
    </ligand>
</feature>
<dbReference type="RefSeq" id="WP_310901933.1">
    <property type="nucleotide sequence ID" value="NZ_JAMQOS010000007.1"/>
</dbReference>
<dbReference type="PANTHER" id="PTHR21090:SF5">
    <property type="entry name" value="PENTAFUNCTIONAL AROM POLYPEPTIDE"/>
    <property type="match status" value="1"/>
</dbReference>
<dbReference type="InterPro" id="IPR023193">
    <property type="entry name" value="EPSP_synthase_CS"/>
</dbReference>
<feature type="binding site" evidence="7">
    <location>
        <position position="20"/>
    </location>
    <ligand>
        <name>3-phosphoshikimate</name>
        <dbReference type="ChEBI" id="CHEBI:145989"/>
    </ligand>
</feature>
<name>A0ABU2FTV4_9EURY</name>
<keyword evidence="4 7" id="KW-0808">Transferase</keyword>
<dbReference type="HAMAP" id="MF_00210">
    <property type="entry name" value="EPSP_synth"/>
    <property type="match status" value="1"/>
</dbReference>
<comment type="subunit">
    <text evidence="7">Monomer.</text>
</comment>
<dbReference type="NCBIfam" id="TIGR01356">
    <property type="entry name" value="aroA"/>
    <property type="match status" value="1"/>
</dbReference>
<feature type="binding site" evidence="7">
    <location>
        <position position="166"/>
    </location>
    <ligand>
        <name>3-phosphoshikimate</name>
        <dbReference type="ChEBI" id="CHEBI:145989"/>
    </ligand>
</feature>
<evidence type="ECO:0000313" key="9">
    <source>
        <dbReference type="EMBL" id="MDS0284191.1"/>
    </source>
</evidence>
<feature type="binding site" evidence="7">
    <location>
        <position position="341"/>
    </location>
    <ligand>
        <name>phosphoenolpyruvate</name>
        <dbReference type="ChEBI" id="CHEBI:58702"/>
    </ligand>
</feature>
<evidence type="ECO:0000256" key="1">
    <source>
        <dbReference type="ARBA" id="ARBA00004811"/>
    </source>
</evidence>
<evidence type="ECO:0000256" key="2">
    <source>
        <dbReference type="ARBA" id="ARBA00009948"/>
    </source>
</evidence>
<comment type="caution">
    <text evidence="7">Lacks conserved residue(s) required for the propagation of feature annotation.</text>
</comment>
<feature type="binding site" evidence="7">
    <location>
        <position position="192"/>
    </location>
    <ligand>
        <name>3-phosphoshikimate</name>
        <dbReference type="ChEBI" id="CHEBI:145989"/>
    </ligand>
</feature>
<dbReference type="SUPFAM" id="SSF55205">
    <property type="entry name" value="EPT/RTPC-like"/>
    <property type="match status" value="1"/>
</dbReference>
<feature type="binding site" evidence="7">
    <location>
        <position position="310"/>
    </location>
    <ligand>
        <name>3-phosphoshikimate</name>
        <dbReference type="ChEBI" id="CHEBI:145989"/>
    </ligand>
</feature>
<feature type="domain" description="Enolpyruvate transferase" evidence="8">
    <location>
        <begin position="7"/>
        <end position="418"/>
    </location>
</feature>
<comment type="subcellular location">
    <subcellularLocation>
        <location evidence="7">Cytoplasm</location>
    </subcellularLocation>
</comment>
<evidence type="ECO:0000259" key="8">
    <source>
        <dbReference type="Pfam" id="PF00275"/>
    </source>
</evidence>
<feature type="binding site" evidence="7">
    <location>
        <position position="164"/>
    </location>
    <ligand>
        <name>3-phosphoshikimate</name>
        <dbReference type="ChEBI" id="CHEBI:145989"/>
    </ligand>
</feature>
<protein>
    <recommendedName>
        <fullName evidence="7">3-phosphoshikimate 1-carboxyvinyltransferase</fullName>
        <ecNumber evidence="7">2.5.1.19</ecNumber>
    </recommendedName>
    <alternativeName>
        <fullName evidence="7">5-enolpyruvylshikimate-3-phosphate synthase</fullName>
        <shortName evidence="7">EPSP synthase</shortName>
        <shortName evidence="7">EPSPS</shortName>
    </alternativeName>
</protein>
<feature type="binding site" evidence="7">
    <location>
        <position position="384"/>
    </location>
    <ligand>
        <name>phosphoenolpyruvate</name>
        <dbReference type="ChEBI" id="CHEBI:58702"/>
    </ligand>
</feature>
<dbReference type="EC" id="2.5.1.19" evidence="7"/>
<dbReference type="Pfam" id="PF00275">
    <property type="entry name" value="EPSP_synthase"/>
    <property type="match status" value="1"/>
</dbReference>
<feature type="binding site" evidence="7">
    <location>
        <position position="119"/>
    </location>
    <ligand>
        <name>phosphoenolpyruvate</name>
        <dbReference type="ChEBI" id="CHEBI:58702"/>
    </ligand>
</feature>
<comment type="caution">
    <text evidence="9">The sequence shown here is derived from an EMBL/GenBank/DDBJ whole genome shotgun (WGS) entry which is preliminary data.</text>
</comment>
<evidence type="ECO:0000256" key="4">
    <source>
        <dbReference type="ARBA" id="ARBA00022679"/>
    </source>
</evidence>
<feature type="binding site" evidence="7">
    <location>
        <position position="20"/>
    </location>
    <ligand>
        <name>phosphoenolpyruvate</name>
        <dbReference type="ChEBI" id="CHEBI:58702"/>
    </ligand>
</feature>
<feature type="binding site" evidence="7">
    <location>
        <position position="91"/>
    </location>
    <ligand>
        <name>phosphoenolpyruvate</name>
        <dbReference type="ChEBI" id="CHEBI:58702"/>
    </ligand>
</feature>
<dbReference type="CDD" id="cd01556">
    <property type="entry name" value="EPSP_synthase"/>
    <property type="match status" value="1"/>
</dbReference>
<sequence length="428" mass="44356">MDVTIGTSTVAGTAQAPPSKSYTHRAILAAGYADGATVRDPLVSADTKATMRAVTAYGGSVDRSDESAIEVAGFDGHPETPDTVIDCANSGTTMRLVTATATLQDHLTVLTGDDSLRSRPQGPLLEAIGQLDGRAESTRDNGQAPLVVGGGIDGGAVSIPGDVSSQYITALLMAGAVTEEGIDVELTTELKSSPYVDITLEVLEDYGVTAERTDDGFTVGGGQSYEPTAGEYHVPGDFSSISYLLAMGALAAPEGMTVTAAVPSAQGDTAIVDILDRMGATLSWDREAGEIAVEQSDLTGIEVGVEDTPDLLPTIATLGAAADGVTRITDAEHVRYKETDRVSAMAEELTEMGAKVEEEQDELVVYGEDSELHGATVDGRADHRIIMSLAVAGLVADGETTVTGAEHVDVSFPNFFDLLESLGASVVR</sequence>
<dbReference type="InterPro" id="IPR013792">
    <property type="entry name" value="RNA3'P_cycl/enolpyr_Trfase_a/b"/>
</dbReference>
<dbReference type="PROSITE" id="PS00885">
    <property type="entry name" value="EPSP_SYNTHASE_2"/>
    <property type="match status" value="1"/>
</dbReference>
<dbReference type="GO" id="GO:0003866">
    <property type="term" value="F:3-phosphoshikimate 1-carboxyvinyltransferase activity"/>
    <property type="evidence" value="ECO:0007669"/>
    <property type="project" value="UniProtKB-EC"/>
</dbReference>
<evidence type="ECO:0000313" key="10">
    <source>
        <dbReference type="Proteomes" id="UP001268864"/>
    </source>
</evidence>
<comment type="similarity">
    <text evidence="2 7">Belongs to the EPSP synthase family.</text>
</comment>
<feature type="active site" description="Proton acceptor" evidence="7">
    <location>
        <position position="310"/>
    </location>
</feature>